<dbReference type="Proteomes" id="UP000199474">
    <property type="component" value="Unassembled WGS sequence"/>
</dbReference>
<evidence type="ECO:0000313" key="4">
    <source>
        <dbReference type="Proteomes" id="UP000199474"/>
    </source>
</evidence>
<dbReference type="SUPFAM" id="SSF54197">
    <property type="entry name" value="HIT-like"/>
    <property type="match status" value="1"/>
</dbReference>
<dbReference type="Gene3D" id="3.30.428.10">
    <property type="entry name" value="HIT-like"/>
    <property type="match status" value="1"/>
</dbReference>
<organism evidence="3 4">
    <name type="scientific">Lentibacillus persicus</name>
    <dbReference type="NCBI Taxonomy" id="640948"/>
    <lineage>
        <taxon>Bacteria</taxon>
        <taxon>Bacillati</taxon>
        <taxon>Bacillota</taxon>
        <taxon>Bacilli</taxon>
        <taxon>Bacillales</taxon>
        <taxon>Bacillaceae</taxon>
        <taxon>Lentibacillus</taxon>
    </lineage>
</organism>
<dbReference type="Pfam" id="PF01230">
    <property type="entry name" value="HIT"/>
    <property type="match status" value="1"/>
</dbReference>
<dbReference type="AlphaFoldDB" id="A0A1I1VZM7"/>
<protein>
    <submittedName>
        <fullName evidence="3">Diadenosine tetraphosphate (Ap4A) hydrolase</fullName>
    </submittedName>
</protein>
<dbReference type="EMBL" id="FOMR01000005">
    <property type="protein sequence ID" value="SFD88506.1"/>
    <property type="molecule type" value="Genomic_DNA"/>
</dbReference>
<keyword evidence="4" id="KW-1185">Reference proteome</keyword>
<name>A0A1I1VZM7_9BACI</name>
<dbReference type="RefSeq" id="WP_245745290.1">
    <property type="nucleotide sequence ID" value="NZ_FOMR01000005.1"/>
</dbReference>
<proteinExistence type="predicted"/>
<dbReference type="PROSITE" id="PS51084">
    <property type="entry name" value="HIT_2"/>
    <property type="match status" value="1"/>
</dbReference>
<reference evidence="4" key="1">
    <citation type="submission" date="2016-10" db="EMBL/GenBank/DDBJ databases">
        <authorList>
            <person name="Varghese N."/>
            <person name="Submissions S."/>
        </authorList>
    </citation>
    <scope>NUCLEOTIDE SEQUENCE [LARGE SCALE GENOMIC DNA]</scope>
    <source>
        <strain evidence="4">DSM 22530</strain>
    </source>
</reference>
<gene>
    <name evidence="3" type="ORF">SAMN05216238_105133</name>
</gene>
<dbReference type="GO" id="GO:0016787">
    <property type="term" value="F:hydrolase activity"/>
    <property type="evidence" value="ECO:0007669"/>
    <property type="project" value="UniProtKB-KW"/>
</dbReference>
<dbReference type="InterPro" id="IPR011146">
    <property type="entry name" value="HIT-like"/>
</dbReference>
<feature type="short sequence motif" description="Histidine triad motif" evidence="1">
    <location>
        <begin position="77"/>
        <end position="81"/>
    </location>
</feature>
<evidence type="ECO:0000313" key="3">
    <source>
        <dbReference type="EMBL" id="SFD88506.1"/>
    </source>
</evidence>
<dbReference type="InterPro" id="IPR036265">
    <property type="entry name" value="HIT-like_sf"/>
</dbReference>
<accession>A0A1I1VZM7</accession>
<keyword evidence="3" id="KW-0378">Hydrolase</keyword>
<evidence type="ECO:0000256" key="1">
    <source>
        <dbReference type="PROSITE-ProRule" id="PRU00464"/>
    </source>
</evidence>
<sequence>MIKIADFEASTLYLNRDQTHEGRCILAFKDHKREVYELTAIERDLFMKELSLSAKLISDIYDPDKINYGIFGDLVSHLHVHIVPKYVGEKNWGEAFTNNPKHKKKLHEFEYKEIISQINKKLIIEEEYHV</sequence>
<feature type="domain" description="HIT" evidence="2">
    <location>
        <begin position="1"/>
        <end position="92"/>
    </location>
</feature>
<dbReference type="STRING" id="640948.SAMN05216238_105133"/>
<evidence type="ECO:0000259" key="2">
    <source>
        <dbReference type="PROSITE" id="PS51084"/>
    </source>
</evidence>